<dbReference type="Proteomes" id="UP000319801">
    <property type="component" value="Unassembled WGS sequence"/>
</dbReference>
<feature type="compositionally biased region" description="Acidic residues" evidence="1">
    <location>
        <begin position="16"/>
        <end position="38"/>
    </location>
</feature>
<accession>A0A556U6M3</accession>
<comment type="caution">
    <text evidence="2">The sequence shown here is derived from an EMBL/GenBank/DDBJ whole genome shotgun (WGS) entry which is preliminary data.</text>
</comment>
<gene>
    <name evidence="2" type="ORF">Baya_9419</name>
</gene>
<feature type="region of interest" description="Disordered" evidence="1">
    <location>
        <begin position="219"/>
        <end position="272"/>
    </location>
</feature>
<keyword evidence="3" id="KW-1185">Reference proteome</keyword>
<evidence type="ECO:0000256" key="1">
    <source>
        <dbReference type="SAM" id="MobiDB-lite"/>
    </source>
</evidence>
<feature type="compositionally biased region" description="Polar residues" evidence="1">
    <location>
        <begin position="186"/>
        <end position="199"/>
    </location>
</feature>
<feature type="region of interest" description="Disordered" evidence="1">
    <location>
        <begin position="181"/>
        <end position="204"/>
    </location>
</feature>
<reference evidence="2 3" key="1">
    <citation type="journal article" date="2019" name="Genome Biol. Evol.">
        <title>Whole-Genome Sequencing of the Giant Devil Catfish, Bagarius yarrelli.</title>
        <authorList>
            <person name="Jiang W."/>
            <person name="Lv Y."/>
            <person name="Cheng L."/>
            <person name="Yang K."/>
            <person name="Chao B."/>
            <person name="Wang X."/>
            <person name="Li Y."/>
            <person name="Pan X."/>
            <person name="You X."/>
            <person name="Zhang Y."/>
            <person name="Yang J."/>
            <person name="Li J."/>
            <person name="Zhang X."/>
            <person name="Liu S."/>
            <person name="Sun C."/>
            <person name="Yang J."/>
            <person name="Shi Q."/>
        </authorList>
    </citation>
    <scope>NUCLEOTIDE SEQUENCE [LARGE SCALE GENOMIC DNA]</scope>
    <source>
        <strain evidence="2">JWS20170419001</strain>
        <tissue evidence="2">Muscle</tissue>
    </source>
</reference>
<dbReference type="PANTHER" id="PTHR13484">
    <property type="entry name" value="FIP1-LIKE 1 PROTEIN"/>
    <property type="match status" value="1"/>
</dbReference>
<dbReference type="OrthoDB" id="1917198at2759"/>
<feature type="region of interest" description="Disordered" evidence="1">
    <location>
        <begin position="302"/>
        <end position="414"/>
    </location>
</feature>
<proteinExistence type="predicted"/>
<dbReference type="EMBL" id="VCAZ01000055">
    <property type="protein sequence ID" value="TSN30190.1"/>
    <property type="molecule type" value="Genomic_DNA"/>
</dbReference>
<feature type="compositionally biased region" description="Pro residues" evidence="1">
    <location>
        <begin position="237"/>
        <end position="259"/>
    </location>
</feature>
<feature type="region of interest" description="Disordered" evidence="1">
    <location>
        <begin position="1"/>
        <end position="43"/>
    </location>
</feature>
<dbReference type="InterPro" id="IPR051187">
    <property type="entry name" value="Pre-mRNA_3'-end_processing_reg"/>
</dbReference>
<feature type="compositionally biased region" description="Basic residues" evidence="1">
    <location>
        <begin position="364"/>
        <end position="385"/>
    </location>
</feature>
<dbReference type="AlphaFoldDB" id="A0A556U6M3"/>
<sequence length="414" mass="46788">MSTGGTEKTPGYASGDGEDWLYGENDDDLNDDIGDDDDDKKTETEIFSALTGDVEADNQDSDSDDNLHVTIGKIQSSSIPVNLRSSGLTTVSGIKVRGAALTALDNNIIATPPLEMDEEPEEKPWRKPAVYSATTSPTIVYLKESRGADIAIMFEADWKLKSTTDLNRGQTETIIRVEGRRHHSTDGSITQVQSSSEQTVDAEPPASKLPPFFPSIIPPPPFPPPPFNSTSSIIQQPPRPSLNVPPPGFPHPPEVPCPPFTSGSGQSGGSYDGHFAPPYPFAAGAYPHPLRHMTSWMGLSDRTKSWKYSSSQDRQDRDRGKDRERTREQDDRERASRHRDYSERERDRRREHDREEREREDRHRDRRHRDRSKPHKSSHSSRRRHFSDDEESHRRRRYKHSKRNPESTDTGSTD</sequence>
<dbReference type="PANTHER" id="PTHR13484:SF0">
    <property type="entry name" value="PRE-MRNA 3'-END-PROCESSING FACTOR FIP1"/>
    <property type="match status" value="1"/>
</dbReference>
<evidence type="ECO:0000313" key="2">
    <source>
        <dbReference type="EMBL" id="TSN30190.1"/>
    </source>
</evidence>
<organism evidence="2 3">
    <name type="scientific">Bagarius yarrelli</name>
    <name type="common">Goonch</name>
    <name type="synonym">Bagrus yarrelli</name>
    <dbReference type="NCBI Taxonomy" id="175774"/>
    <lineage>
        <taxon>Eukaryota</taxon>
        <taxon>Metazoa</taxon>
        <taxon>Chordata</taxon>
        <taxon>Craniata</taxon>
        <taxon>Vertebrata</taxon>
        <taxon>Euteleostomi</taxon>
        <taxon>Actinopterygii</taxon>
        <taxon>Neopterygii</taxon>
        <taxon>Teleostei</taxon>
        <taxon>Ostariophysi</taxon>
        <taxon>Siluriformes</taxon>
        <taxon>Sisoridae</taxon>
        <taxon>Sisorinae</taxon>
        <taxon>Bagarius</taxon>
    </lineage>
</organism>
<dbReference type="GO" id="GO:0005847">
    <property type="term" value="C:mRNA cleavage and polyadenylation specificity factor complex"/>
    <property type="evidence" value="ECO:0007669"/>
    <property type="project" value="TreeGrafter"/>
</dbReference>
<evidence type="ECO:0000313" key="3">
    <source>
        <dbReference type="Proteomes" id="UP000319801"/>
    </source>
</evidence>
<protein>
    <submittedName>
        <fullName evidence="2">Pre-mRNA 3'-end-processing factor FIP1</fullName>
    </submittedName>
</protein>
<feature type="compositionally biased region" description="Basic and acidic residues" evidence="1">
    <location>
        <begin position="313"/>
        <end position="363"/>
    </location>
</feature>
<name>A0A556U6M3_BAGYA</name>